<comment type="caution">
    <text evidence="3">The sequence shown here is derived from an EMBL/GenBank/DDBJ whole genome shotgun (WGS) entry which is preliminary data.</text>
</comment>
<evidence type="ECO:0000256" key="2">
    <source>
        <dbReference type="SAM" id="Phobius"/>
    </source>
</evidence>
<evidence type="ECO:0000256" key="1">
    <source>
        <dbReference type="SAM" id="MobiDB-lite"/>
    </source>
</evidence>
<feature type="region of interest" description="Disordered" evidence="1">
    <location>
        <begin position="143"/>
        <end position="168"/>
    </location>
</feature>
<keyword evidence="4" id="KW-1185">Reference proteome</keyword>
<dbReference type="AlphaFoldDB" id="A0A1V4CW03"/>
<proteinExistence type="predicted"/>
<evidence type="ECO:0000313" key="3">
    <source>
        <dbReference type="EMBL" id="OPF71688.1"/>
    </source>
</evidence>
<keyword evidence="2" id="KW-0812">Transmembrane</keyword>
<reference evidence="3" key="1">
    <citation type="submission" date="2016-12" db="EMBL/GenBank/DDBJ databases">
        <title>Genome sequence of Streptomyces antioxidans MUSC 164.</title>
        <authorList>
            <person name="Lee L.-H."/>
            <person name="Ser H.-L."/>
        </authorList>
    </citation>
    <scope>NUCLEOTIDE SEQUENCE [LARGE SCALE GENOMIC DNA]</scope>
    <source>
        <strain evidence="3">MUSC 164</strain>
    </source>
</reference>
<accession>A0A1V4CW03</accession>
<dbReference type="OrthoDB" id="7949713at2"/>
<gene>
    <name evidence="3" type="ORF">VT50_0233885</name>
</gene>
<keyword evidence="2" id="KW-1133">Transmembrane helix</keyword>
<feature type="transmembrane region" description="Helical" evidence="2">
    <location>
        <begin position="22"/>
        <end position="46"/>
    </location>
</feature>
<dbReference type="Proteomes" id="UP000033615">
    <property type="component" value="Unassembled WGS sequence"/>
</dbReference>
<dbReference type="EMBL" id="LAKD02000119">
    <property type="protein sequence ID" value="OPF71688.1"/>
    <property type="molecule type" value="Genomic_DNA"/>
</dbReference>
<name>A0A1V4CW03_9ACTN</name>
<sequence length="191" mass="19312">MDEKENAAAGEPPGGARRQGRLAILLVSLGAALAIAMVAGGLGFALGSDDSPKSSGSASAGAGDKRAKSMAFVECLRDNGVPDFPDPAADGSILLDPSSGIDVEGAAYKKAEKACERLMPEGRRASPPPGGMPDLTTYVNCMRKSGVPDFPDPKGGGFAPEEAGIDVQSPGFRDAHKACQRHLPAGAPGPA</sequence>
<dbReference type="RefSeq" id="WP_053048740.1">
    <property type="nucleotide sequence ID" value="NZ_LAKD02000119.1"/>
</dbReference>
<keyword evidence="2" id="KW-0472">Membrane</keyword>
<evidence type="ECO:0000313" key="4">
    <source>
        <dbReference type="Proteomes" id="UP000033615"/>
    </source>
</evidence>
<evidence type="ECO:0008006" key="5">
    <source>
        <dbReference type="Google" id="ProtNLM"/>
    </source>
</evidence>
<protein>
    <recommendedName>
        <fullName evidence="5">Septum formation-related domain-containing protein</fullName>
    </recommendedName>
</protein>
<organism evidence="3 4">
    <name type="scientific">Streptomyces antioxidans</name>
    <dbReference type="NCBI Taxonomy" id="1507734"/>
    <lineage>
        <taxon>Bacteria</taxon>
        <taxon>Bacillati</taxon>
        <taxon>Actinomycetota</taxon>
        <taxon>Actinomycetes</taxon>
        <taxon>Kitasatosporales</taxon>
        <taxon>Streptomycetaceae</taxon>
        <taxon>Streptomyces</taxon>
    </lineage>
</organism>